<comment type="subcellular location">
    <subcellularLocation>
        <location evidence="1">Nucleus</location>
    </subcellularLocation>
</comment>
<keyword evidence="4" id="KW-0539">Nucleus</keyword>
<evidence type="ECO:0000256" key="4">
    <source>
        <dbReference type="ARBA" id="ARBA00023242"/>
    </source>
</evidence>
<keyword evidence="7" id="KW-1185">Reference proteome</keyword>
<dbReference type="EMBL" id="VSWD01000007">
    <property type="protein sequence ID" value="KAK3098025.1"/>
    <property type="molecule type" value="Genomic_DNA"/>
</dbReference>
<feature type="compositionally biased region" description="Low complexity" evidence="5">
    <location>
        <begin position="120"/>
        <end position="130"/>
    </location>
</feature>
<dbReference type="GO" id="GO:0006366">
    <property type="term" value="P:transcription by RNA polymerase II"/>
    <property type="evidence" value="ECO:0007669"/>
    <property type="project" value="InterPro"/>
</dbReference>
<feature type="region of interest" description="Disordered" evidence="5">
    <location>
        <begin position="92"/>
        <end position="155"/>
    </location>
</feature>
<dbReference type="AlphaFoldDB" id="A0AA89C7I1"/>
<comment type="caution">
    <text evidence="6">The sequence shown here is derived from an EMBL/GenBank/DDBJ whole genome shotgun (WGS) entry which is preliminary data.</text>
</comment>
<reference evidence="6" key="1">
    <citation type="submission" date="2019-08" db="EMBL/GenBank/DDBJ databases">
        <title>The improved chromosome-level genome for the pearl oyster Pinctada fucata martensii using PacBio sequencing and Hi-C.</title>
        <authorList>
            <person name="Zheng Z."/>
        </authorList>
    </citation>
    <scope>NUCLEOTIDE SEQUENCE</scope>
    <source>
        <strain evidence="6">ZZ-2019</strain>
        <tissue evidence="6">Adductor muscle</tissue>
    </source>
</reference>
<evidence type="ECO:0000313" key="6">
    <source>
        <dbReference type="EMBL" id="KAK3098025.1"/>
    </source>
</evidence>
<protein>
    <submittedName>
        <fullName evidence="6">Uncharacterized protein</fullName>
    </submittedName>
</protein>
<name>A0AA89C7I1_PINIB</name>
<keyword evidence="3" id="KW-0804">Transcription</keyword>
<evidence type="ECO:0000256" key="5">
    <source>
        <dbReference type="SAM" id="MobiDB-lite"/>
    </source>
</evidence>
<dbReference type="GO" id="GO:0005634">
    <property type="term" value="C:nucleus"/>
    <property type="evidence" value="ECO:0007669"/>
    <property type="project" value="UniProtKB-SubCell"/>
</dbReference>
<dbReference type="PANTHER" id="PTHR11380">
    <property type="entry name" value="TRANSCRIPTION INITIATION FACTOR TFIID/SUPT3-RELATED"/>
    <property type="match status" value="1"/>
</dbReference>
<accession>A0AA89C7I1</accession>
<evidence type="ECO:0000313" key="7">
    <source>
        <dbReference type="Proteomes" id="UP001186944"/>
    </source>
</evidence>
<dbReference type="GO" id="GO:0003713">
    <property type="term" value="F:transcription coactivator activity"/>
    <property type="evidence" value="ECO:0007669"/>
    <property type="project" value="TreeGrafter"/>
</dbReference>
<keyword evidence="2" id="KW-0805">Transcription regulation</keyword>
<feature type="compositionally biased region" description="Low complexity" evidence="5">
    <location>
        <begin position="97"/>
        <end position="113"/>
    </location>
</feature>
<evidence type="ECO:0000256" key="2">
    <source>
        <dbReference type="ARBA" id="ARBA00023015"/>
    </source>
</evidence>
<organism evidence="6 7">
    <name type="scientific">Pinctada imbricata</name>
    <name type="common">Atlantic pearl-oyster</name>
    <name type="synonym">Pinctada martensii</name>
    <dbReference type="NCBI Taxonomy" id="66713"/>
    <lineage>
        <taxon>Eukaryota</taxon>
        <taxon>Metazoa</taxon>
        <taxon>Spiralia</taxon>
        <taxon>Lophotrochozoa</taxon>
        <taxon>Mollusca</taxon>
        <taxon>Bivalvia</taxon>
        <taxon>Autobranchia</taxon>
        <taxon>Pteriomorphia</taxon>
        <taxon>Pterioida</taxon>
        <taxon>Pterioidea</taxon>
        <taxon>Pteriidae</taxon>
        <taxon>Pinctada</taxon>
    </lineage>
</organism>
<sequence length="198" mass="21465">MDANQYMEFSNARRVSLGKRYRSQRFREWLLHGVNVDIKPSQQSIEIFSYMAYETIAQIVDFALIVKQDLRAISGDVMTKALPPVTTNIQDMSVINPTSTTSSKPSPGLTSPSQSPPTTPTSAGLSSSTGLLGGSSGASASSKNKAKKRKKSSYGSSIDMITSQAIQPQEIHEAIRRYSQMIGPFSSVVVSLLCNLVV</sequence>
<evidence type="ECO:0000256" key="1">
    <source>
        <dbReference type="ARBA" id="ARBA00004123"/>
    </source>
</evidence>
<dbReference type="Proteomes" id="UP001186944">
    <property type="component" value="Unassembled WGS sequence"/>
</dbReference>
<evidence type="ECO:0000256" key="3">
    <source>
        <dbReference type="ARBA" id="ARBA00023163"/>
    </source>
</evidence>
<proteinExistence type="predicted"/>
<dbReference type="InterPro" id="IPR003195">
    <property type="entry name" value="TFIID_TAF13"/>
</dbReference>
<dbReference type="PANTHER" id="PTHR11380:SF16">
    <property type="entry name" value="TRANSCRIPTION INITIATION PROTEIN SPT3 HOMOLOG"/>
    <property type="match status" value="1"/>
</dbReference>
<gene>
    <name evidence="6" type="ORF">FSP39_015448</name>
</gene>